<proteinExistence type="predicted"/>
<dbReference type="PANTHER" id="PTHR38448:SF2">
    <property type="entry name" value="REGULATORY PROTEIN YLBF"/>
    <property type="match status" value="1"/>
</dbReference>
<dbReference type="SUPFAM" id="SSF158622">
    <property type="entry name" value="YheA/YmcA-like"/>
    <property type="match status" value="1"/>
</dbReference>
<dbReference type="Pfam" id="PF06133">
    <property type="entry name" value="Com_YlbF"/>
    <property type="match status" value="1"/>
</dbReference>
<dbReference type="InterPro" id="IPR010368">
    <property type="entry name" value="Com_YlbF"/>
</dbReference>
<name>A0A6L6GAH9_STRUB</name>
<evidence type="ECO:0000313" key="2">
    <source>
        <dbReference type="Proteomes" id="UP000483839"/>
    </source>
</evidence>
<dbReference type="Proteomes" id="UP000483839">
    <property type="component" value="Unassembled WGS sequence"/>
</dbReference>
<dbReference type="InterPro" id="IPR023378">
    <property type="entry name" value="YheA/YmcA-like_dom_sf"/>
</dbReference>
<dbReference type="EMBL" id="WLXI01000057">
    <property type="protein sequence ID" value="MTD02361.1"/>
    <property type="molecule type" value="Genomic_DNA"/>
</dbReference>
<sequence>MLVVNEELVKIDDAIDCLVDDLLKCKTFQTYLEKKSLFEDDSVLQKDILTFKDLAEEYDKRKHLITFRPELLDLRKEVYAKKRALDLHPKVVDLRLAEVDFQEILAQVTQAIADTVSSHIFVDTGLPLSPKKERFSLGIYQNIKEKDS</sequence>
<reference evidence="1 2" key="1">
    <citation type="submission" date="2019-11" db="EMBL/GenBank/DDBJ databases">
        <title>Streptococcus uberis isolated from clinical mastitis cases on a southeastern Queensland dairy.</title>
        <authorList>
            <person name="Workentine M.L."/>
            <person name="Price R."/>
            <person name="Olchowy T."/>
        </authorList>
    </citation>
    <scope>NUCLEOTIDE SEQUENCE [LARGE SCALE GENOMIC DNA]</scope>
    <source>
        <strain evidence="1 2">OLC4459-A17</strain>
    </source>
</reference>
<dbReference type="InterPro" id="IPR052767">
    <property type="entry name" value="Bact_com_dev_regulator"/>
</dbReference>
<gene>
    <name evidence="1" type="ORF">GKS16_08775</name>
</gene>
<comment type="caution">
    <text evidence="1">The sequence shown here is derived from an EMBL/GenBank/DDBJ whole genome shotgun (WGS) entry which is preliminary data.</text>
</comment>
<dbReference type="RefSeq" id="WP_046388568.1">
    <property type="nucleotide sequence ID" value="NZ_CP022435.1"/>
</dbReference>
<protein>
    <submittedName>
        <fullName evidence="1">YlbF family regulator</fullName>
    </submittedName>
</protein>
<dbReference type="AlphaFoldDB" id="A0A6L6GAH9"/>
<accession>A0A6L6GAH9</accession>
<evidence type="ECO:0000313" key="1">
    <source>
        <dbReference type="EMBL" id="MTD02361.1"/>
    </source>
</evidence>
<dbReference type="Gene3D" id="1.20.1500.10">
    <property type="entry name" value="YheA/YmcA-like"/>
    <property type="match status" value="1"/>
</dbReference>
<organism evidence="1 2">
    <name type="scientific">Streptococcus uberis</name>
    <dbReference type="NCBI Taxonomy" id="1349"/>
    <lineage>
        <taxon>Bacteria</taxon>
        <taxon>Bacillati</taxon>
        <taxon>Bacillota</taxon>
        <taxon>Bacilli</taxon>
        <taxon>Lactobacillales</taxon>
        <taxon>Streptococcaceae</taxon>
        <taxon>Streptococcus</taxon>
    </lineage>
</organism>
<dbReference type="PANTHER" id="PTHR38448">
    <property type="entry name" value="REGULATORY PROTEIN YLBF-RELATED"/>
    <property type="match status" value="1"/>
</dbReference>